<dbReference type="SUPFAM" id="SSF54719">
    <property type="entry name" value="Fe,Mn superoxide dismutase (SOD), C-terminal domain"/>
    <property type="match status" value="1"/>
</dbReference>
<evidence type="ECO:0000259" key="3">
    <source>
        <dbReference type="Pfam" id="PF02777"/>
    </source>
</evidence>
<evidence type="ECO:0000313" key="5">
    <source>
        <dbReference type="Proteomes" id="UP000559987"/>
    </source>
</evidence>
<feature type="compositionally biased region" description="Polar residues" evidence="2">
    <location>
        <begin position="214"/>
        <end position="229"/>
    </location>
</feature>
<dbReference type="GO" id="GO:0004784">
    <property type="term" value="F:superoxide dismutase activity"/>
    <property type="evidence" value="ECO:0007669"/>
    <property type="project" value="UniProtKB-EC"/>
</dbReference>
<dbReference type="Proteomes" id="UP000559987">
    <property type="component" value="Unassembled WGS sequence"/>
</dbReference>
<dbReference type="PANTHER" id="PTHR42769">
    <property type="entry name" value="SUPEROXIDE DISMUTASE"/>
    <property type="match status" value="1"/>
</dbReference>
<accession>A0A839UU38</accession>
<evidence type="ECO:0000256" key="1">
    <source>
        <dbReference type="ARBA" id="ARBA00049204"/>
    </source>
</evidence>
<dbReference type="RefSeq" id="WP_183910515.1">
    <property type="nucleotide sequence ID" value="NZ_JACHXZ010000003.1"/>
</dbReference>
<keyword evidence="5" id="KW-1185">Reference proteome</keyword>
<dbReference type="InterPro" id="IPR019832">
    <property type="entry name" value="Mn/Fe_SOD_C"/>
</dbReference>
<comment type="catalytic activity">
    <reaction evidence="1">
        <text>2 superoxide + 2 H(+) = H2O2 + O2</text>
        <dbReference type="Rhea" id="RHEA:20696"/>
        <dbReference type="ChEBI" id="CHEBI:15378"/>
        <dbReference type="ChEBI" id="CHEBI:15379"/>
        <dbReference type="ChEBI" id="CHEBI:16240"/>
        <dbReference type="ChEBI" id="CHEBI:18421"/>
        <dbReference type="EC" id="1.15.1.1"/>
    </reaction>
</comment>
<gene>
    <name evidence="4" type="ORF">FHS30_002226</name>
</gene>
<organism evidence="4 5">
    <name type="scientific">Simiduia aestuariiviva</name>
    <dbReference type="NCBI Taxonomy" id="1510459"/>
    <lineage>
        <taxon>Bacteria</taxon>
        <taxon>Pseudomonadati</taxon>
        <taxon>Pseudomonadota</taxon>
        <taxon>Gammaproteobacteria</taxon>
        <taxon>Cellvibrionales</taxon>
        <taxon>Cellvibrionaceae</taxon>
        <taxon>Simiduia</taxon>
    </lineage>
</organism>
<dbReference type="Gene3D" id="3.55.40.20">
    <property type="entry name" value="Iron/manganese superoxide dismutase, C-terminal domain"/>
    <property type="match status" value="1"/>
</dbReference>
<evidence type="ECO:0000256" key="2">
    <source>
        <dbReference type="SAM" id="MobiDB-lite"/>
    </source>
</evidence>
<feature type="region of interest" description="Disordered" evidence="2">
    <location>
        <begin position="206"/>
        <end position="229"/>
    </location>
</feature>
<evidence type="ECO:0000313" key="4">
    <source>
        <dbReference type="EMBL" id="MBB3169018.1"/>
    </source>
</evidence>
<dbReference type="Pfam" id="PF02777">
    <property type="entry name" value="Sod_Fe_C"/>
    <property type="match status" value="1"/>
</dbReference>
<proteinExistence type="predicted"/>
<dbReference type="EMBL" id="JACHXZ010000003">
    <property type="protein sequence ID" value="MBB3169018.1"/>
    <property type="molecule type" value="Genomic_DNA"/>
</dbReference>
<name>A0A839UU38_9GAMM</name>
<comment type="caution">
    <text evidence="4">The sequence shown here is derived from an EMBL/GenBank/DDBJ whole genome shotgun (WGS) entry which is preliminary data.</text>
</comment>
<sequence>MKAAINSKRGRLLDPWQLVSNSARILAPQLARLLETLRSAAILYHNQYAAQHSSTHSPAAHRPATAPWITSPDHKAGTAPALEAKSNIPNGKLFDAIAQCFGSFDQFKQRLEQENAKSDNESCVWLVSNTDNSVQLITTPRHMDPSIFGCETLLAIDICETSSPSQTASRQLLYIRAWWQVVSWASIEQKYEQGLYHNPSAYRTAATKRPQVKRSPSSSVEHIQTTMRM</sequence>
<dbReference type="InterPro" id="IPR036314">
    <property type="entry name" value="SOD_C_sf"/>
</dbReference>
<dbReference type="PANTHER" id="PTHR42769:SF3">
    <property type="entry name" value="SUPEROXIDE DISMUTASE [FE] 2, CHLOROPLASTIC"/>
    <property type="match status" value="1"/>
</dbReference>
<dbReference type="GO" id="GO:0046872">
    <property type="term" value="F:metal ion binding"/>
    <property type="evidence" value="ECO:0007669"/>
    <property type="project" value="InterPro"/>
</dbReference>
<feature type="domain" description="Manganese/iron superoxide dismutase C-terminal" evidence="3">
    <location>
        <begin position="89"/>
        <end position="189"/>
    </location>
</feature>
<reference evidence="4 5" key="1">
    <citation type="submission" date="2020-08" db="EMBL/GenBank/DDBJ databases">
        <title>Genomic Encyclopedia of Type Strains, Phase III (KMG-III): the genomes of soil and plant-associated and newly described type strains.</title>
        <authorList>
            <person name="Whitman W."/>
        </authorList>
    </citation>
    <scope>NUCLEOTIDE SEQUENCE [LARGE SCALE GENOMIC DNA]</scope>
    <source>
        <strain evidence="4 5">CECT 8571</strain>
    </source>
</reference>
<dbReference type="AlphaFoldDB" id="A0A839UU38"/>
<protein>
    <submittedName>
        <fullName evidence="4">Superoxide dismutase</fullName>
    </submittedName>
</protein>